<name>A0ABV2CP28_9RHOO</name>
<dbReference type="SUPFAM" id="SSF109604">
    <property type="entry name" value="HD-domain/PDEase-like"/>
    <property type="match status" value="1"/>
</dbReference>
<dbReference type="Pfam" id="PF11871">
    <property type="entry name" value="DUF3391"/>
    <property type="match status" value="1"/>
</dbReference>
<evidence type="ECO:0000256" key="1">
    <source>
        <dbReference type="SAM" id="MobiDB-lite"/>
    </source>
</evidence>
<dbReference type="GO" id="GO:0016787">
    <property type="term" value="F:hydrolase activity"/>
    <property type="evidence" value="ECO:0007669"/>
    <property type="project" value="UniProtKB-KW"/>
</dbReference>
<dbReference type="EC" id="3.1.4.-" evidence="3"/>
<evidence type="ECO:0000259" key="2">
    <source>
        <dbReference type="PROSITE" id="PS51832"/>
    </source>
</evidence>
<dbReference type="PANTHER" id="PTHR43155">
    <property type="entry name" value="CYCLIC DI-GMP PHOSPHODIESTERASE PA4108-RELATED"/>
    <property type="match status" value="1"/>
</dbReference>
<accession>A0ABV2CP28</accession>
<evidence type="ECO:0000313" key="3">
    <source>
        <dbReference type="EMBL" id="MET1489665.1"/>
    </source>
</evidence>
<feature type="domain" description="HD-GYP" evidence="2">
    <location>
        <begin position="154"/>
        <end position="349"/>
    </location>
</feature>
<dbReference type="EMBL" id="JBEWLZ010000003">
    <property type="protein sequence ID" value="MET1489665.1"/>
    <property type="molecule type" value="Genomic_DNA"/>
</dbReference>
<dbReference type="InterPro" id="IPR006675">
    <property type="entry name" value="HDIG_dom"/>
</dbReference>
<feature type="compositionally biased region" description="Low complexity" evidence="1">
    <location>
        <begin position="75"/>
        <end position="89"/>
    </location>
</feature>
<keyword evidence="3" id="KW-0378">Hydrolase</keyword>
<protein>
    <submittedName>
        <fullName evidence="3">HD-GYP domain-containing protein</fullName>
        <ecNumber evidence="3">3.1.4.-</ecNumber>
    </submittedName>
</protein>
<dbReference type="Proteomes" id="UP001548590">
    <property type="component" value="Unassembled WGS sequence"/>
</dbReference>
<feature type="region of interest" description="Disordered" evidence="1">
    <location>
        <begin position="75"/>
        <end position="96"/>
    </location>
</feature>
<proteinExistence type="predicted"/>
<dbReference type="SMART" id="SM00471">
    <property type="entry name" value="HDc"/>
    <property type="match status" value="1"/>
</dbReference>
<organism evidence="3 4">
    <name type="scientific">Uliginosibacterium paludis</name>
    <dbReference type="NCBI Taxonomy" id="1615952"/>
    <lineage>
        <taxon>Bacteria</taxon>
        <taxon>Pseudomonadati</taxon>
        <taxon>Pseudomonadota</taxon>
        <taxon>Betaproteobacteria</taxon>
        <taxon>Rhodocyclales</taxon>
        <taxon>Zoogloeaceae</taxon>
        <taxon>Uliginosibacterium</taxon>
    </lineage>
</organism>
<dbReference type="Pfam" id="PF13487">
    <property type="entry name" value="HD_5"/>
    <property type="match status" value="1"/>
</dbReference>
<keyword evidence="4" id="KW-1185">Reference proteome</keyword>
<comment type="caution">
    <text evidence="3">The sequence shown here is derived from an EMBL/GenBank/DDBJ whole genome shotgun (WGS) entry which is preliminary data.</text>
</comment>
<dbReference type="PROSITE" id="PS51832">
    <property type="entry name" value="HD_GYP"/>
    <property type="match status" value="1"/>
</dbReference>
<dbReference type="CDD" id="cd00077">
    <property type="entry name" value="HDc"/>
    <property type="match status" value="1"/>
</dbReference>
<dbReference type="Gene3D" id="1.10.3210.10">
    <property type="entry name" value="Hypothetical protein af1432"/>
    <property type="match status" value="1"/>
</dbReference>
<evidence type="ECO:0000313" key="4">
    <source>
        <dbReference type="Proteomes" id="UP001548590"/>
    </source>
</evidence>
<dbReference type="InterPro" id="IPR003607">
    <property type="entry name" value="HD/PDEase_dom"/>
</dbReference>
<sequence>MNREQAETSYFVTPDQLGIGLFVYIDLPWFSHPFSFNSFKIRSEDQIQTLRGLGVKRFRYDPDRSDAPQFPATAPVAEAAEPVSEPAQADAEDPALSSKRARAAVLRERRERIANVEKAFAKAAAIMRNINRNILSRPKECLEEVSELVRQMATAFLEAPELTLHVMGAKAGGEEVYYHGLNTSILAMMLAREMGMPVEDGRTLGLAALLHDVGLIEIPDKVLKKTEDLTSSEIELRRMHVDYGIRIGKQAGLPDSVLAVIYQHHELADGSGYPRGLSGNAILPLARVVSMVNYYDNLCNPLSLAKALTPHEALSLMFAQRRSKFDAKLLQLMIKNLGVYPPGTVVRLSNEALGLVQSVNPQKPLRPWVLVYDPDVPKEEAIMIDLEQEPDINISKAIRPVQLPAAALDYLSPRRRVTYFFDAGNAGPAR</sequence>
<dbReference type="PANTHER" id="PTHR43155:SF2">
    <property type="entry name" value="CYCLIC DI-GMP PHOSPHODIESTERASE PA4108"/>
    <property type="match status" value="1"/>
</dbReference>
<dbReference type="NCBIfam" id="TIGR00277">
    <property type="entry name" value="HDIG"/>
    <property type="match status" value="1"/>
</dbReference>
<dbReference type="InterPro" id="IPR021812">
    <property type="entry name" value="DUF3391"/>
</dbReference>
<gene>
    <name evidence="3" type="ORF">ABVT11_07480</name>
</gene>
<reference evidence="3 4" key="1">
    <citation type="submission" date="2024-07" db="EMBL/GenBank/DDBJ databases">
        <title>Uliginosibacterium paludis KCTC:42655.</title>
        <authorList>
            <person name="Kim M.K."/>
        </authorList>
    </citation>
    <scope>NUCLEOTIDE SEQUENCE [LARGE SCALE GENOMIC DNA]</scope>
    <source>
        <strain evidence="3 4">KCTC 42655</strain>
    </source>
</reference>
<dbReference type="RefSeq" id="WP_345925076.1">
    <property type="nucleotide sequence ID" value="NZ_JBDIVF010000002.1"/>
</dbReference>
<dbReference type="InterPro" id="IPR037522">
    <property type="entry name" value="HD_GYP_dom"/>
</dbReference>